<feature type="region of interest" description="Disordered" evidence="1">
    <location>
        <begin position="474"/>
        <end position="499"/>
    </location>
</feature>
<accession>A0A1V4GPM7</accession>
<dbReference type="InterPro" id="IPR027417">
    <property type="entry name" value="P-loop_NTPase"/>
</dbReference>
<dbReference type="InterPro" id="IPR006935">
    <property type="entry name" value="Helicase/UvrB_N"/>
</dbReference>
<dbReference type="InterPro" id="IPR050742">
    <property type="entry name" value="Helicase_Restrict-Modif_Enz"/>
</dbReference>
<dbReference type="GO" id="GO:0016787">
    <property type="term" value="F:hydrolase activity"/>
    <property type="evidence" value="ECO:0007669"/>
    <property type="project" value="InterPro"/>
</dbReference>
<dbReference type="Proteomes" id="UP000191025">
    <property type="component" value="Unassembled WGS sequence"/>
</dbReference>
<reference evidence="4" key="1">
    <citation type="submission" date="2017-03" db="EMBL/GenBank/DDBJ databases">
        <title>Draft genome sequence of Moraxella equi CCUG 4950T type strain.</title>
        <authorList>
            <person name="Salva-Serra F."/>
            <person name="Engstrom-Jakobsson H."/>
            <person name="Thorell K."/>
            <person name="Jaen-Luchoro D."/>
            <person name="Gonzales-Siles L."/>
            <person name="Karlsson R."/>
            <person name="Yazdan S."/>
            <person name="Boulund F."/>
            <person name="Johnning A."/>
            <person name="Engstrand L."/>
            <person name="Kristiansson E."/>
            <person name="Moore E."/>
        </authorList>
    </citation>
    <scope>NUCLEOTIDE SEQUENCE [LARGE SCALE GENOMIC DNA]</scope>
    <source>
        <strain evidence="4">CCUG 4441</strain>
    </source>
</reference>
<organism evidence="3 4">
    <name type="scientific">Moraxella lacunata</name>
    <dbReference type="NCBI Taxonomy" id="477"/>
    <lineage>
        <taxon>Bacteria</taxon>
        <taxon>Pseudomonadati</taxon>
        <taxon>Pseudomonadota</taxon>
        <taxon>Gammaproteobacteria</taxon>
        <taxon>Moraxellales</taxon>
        <taxon>Moraxellaceae</taxon>
        <taxon>Moraxella</taxon>
    </lineage>
</organism>
<dbReference type="CDD" id="cd18785">
    <property type="entry name" value="SF2_C"/>
    <property type="match status" value="1"/>
</dbReference>
<evidence type="ECO:0000256" key="1">
    <source>
        <dbReference type="SAM" id="MobiDB-lite"/>
    </source>
</evidence>
<dbReference type="PANTHER" id="PTHR47396">
    <property type="entry name" value="TYPE I RESTRICTION ENZYME ECOKI R PROTEIN"/>
    <property type="match status" value="1"/>
</dbReference>
<dbReference type="EMBL" id="MXAN01000092">
    <property type="protein sequence ID" value="OPH34086.1"/>
    <property type="molecule type" value="Genomic_DNA"/>
</dbReference>
<gene>
    <name evidence="3" type="ORF">B5J94_11880</name>
</gene>
<dbReference type="GO" id="GO:0005829">
    <property type="term" value="C:cytosol"/>
    <property type="evidence" value="ECO:0007669"/>
    <property type="project" value="TreeGrafter"/>
</dbReference>
<dbReference type="GO" id="GO:0005524">
    <property type="term" value="F:ATP binding"/>
    <property type="evidence" value="ECO:0007669"/>
    <property type="project" value="InterPro"/>
</dbReference>
<feature type="domain" description="Helicase/UvrB N-terminal" evidence="2">
    <location>
        <begin position="1"/>
        <end position="266"/>
    </location>
</feature>
<dbReference type="SUPFAM" id="SSF52540">
    <property type="entry name" value="P-loop containing nucleoside triphosphate hydrolases"/>
    <property type="match status" value="2"/>
</dbReference>
<dbReference type="Pfam" id="PF04851">
    <property type="entry name" value="ResIII"/>
    <property type="match status" value="1"/>
</dbReference>
<dbReference type="AlphaFoldDB" id="A0A1V4GPM7"/>
<dbReference type="Gene3D" id="3.40.50.300">
    <property type="entry name" value="P-loop containing nucleotide triphosphate hydrolases"/>
    <property type="match status" value="2"/>
</dbReference>
<dbReference type="GO" id="GO:0003677">
    <property type="term" value="F:DNA binding"/>
    <property type="evidence" value="ECO:0007669"/>
    <property type="project" value="InterPro"/>
</dbReference>
<evidence type="ECO:0000313" key="3">
    <source>
        <dbReference type="EMBL" id="OPH34086.1"/>
    </source>
</evidence>
<sequence length="902" mass="102641">MELKSYQQSVIDDLQNYLNLLNNPNLGSLNTIFETFWREHRYPLISPPKYQNHIHNVPNVCVKVPTAGGKTFIAVNSLQPIFNAIEFYGNKRPKMVVWLVPSESILSQTLKNLRDISHPYRQKLNAHFGGASRVQILDKEQVLRGQNFDADSVQQGISIVVMSFSSLKLSKKDIETYHNNSDKLMGKKRNEKLRAYRENSNLDTFTVLGGTDLLSDYDKTSLINVLRSLNPVLIVDESHHTTTPLSHEMLNNLNPSFILELTATPKDTSNIISYVNAHSLKQEQMVKLPVIVSKQHSQADVMMSALTLRANLENIAQNAKKSHNAPYVRPIILFQAEPKTKDDNATFAHIKNELLKIGIPENQIAIKTSEINELKNVDLLSKECEIRFVITVNALKEGWDCPFAYILASLANKSSVVDVTQIVGRVLRQPYAQNHPSPILNASFVFTASDKFDETLQSVVKGLNMAGFSEDDYRLATPSEAPPQPTPSNPTDDLFSPQNQNIEENKDDVILPQDFVFRQPEQTQNAVFENNPVAQMVETLQNQASQIAQNYQEKTAQNKTPLPNELQGKTNMAKMRDEFVCKANELKLPQFFIKAELSDLFKTDNKLVLLDKANLLMDLKLAGENCNIDFGNISETVYQGDIDENGMVQFQPLKGRDKKQLTELFANYSDKSQQDTLVQNLFDLGKKSFYPIGDDDVKNYFRRVVEQMSGEQRQHCFANIHQYFNQIKTKINQISNEFAEKEFNKRLDIYEIILAPSFVFPTEISPSEFATPLVGSLYDKEGKISTFESKVLQRILNHDDIHLAFWHRNLEKKGFYINAFLNHYPDFILLTQQGTMVLLETKGNQLDGSDSQAKIRAGKLWEQKANAMGDGRKYKYLMVFETEEKLAGAYSVAEMLDRLKNW</sequence>
<name>A0A1V4GPM7_MORLA</name>
<evidence type="ECO:0000313" key="4">
    <source>
        <dbReference type="Proteomes" id="UP000191025"/>
    </source>
</evidence>
<proteinExistence type="predicted"/>
<dbReference type="RefSeq" id="WP_062500981.1">
    <property type="nucleotide sequence ID" value="NZ_MXAN01000092.1"/>
</dbReference>
<comment type="caution">
    <text evidence="3">The sequence shown here is derived from an EMBL/GenBank/DDBJ whole genome shotgun (WGS) entry which is preliminary data.</text>
</comment>
<evidence type="ECO:0000259" key="2">
    <source>
        <dbReference type="Pfam" id="PF04851"/>
    </source>
</evidence>
<protein>
    <recommendedName>
        <fullName evidence="2">Helicase/UvrB N-terminal domain-containing protein</fullName>
    </recommendedName>
</protein>
<dbReference type="PANTHER" id="PTHR47396:SF1">
    <property type="entry name" value="ATP-DEPENDENT HELICASE IRC3-RELATED"/>
    <property type="match status" value="1"/>
</dbReference>